<proteinExistence type="predicted"/>
<dbReference type="Pfam" id="PF07534">
    <property type="entry name" value="TLD"/>
    <property type="match status" value="1"/>
</dbReference>
<name>A0A914YUW1_9BILA</name>
<dbReference type="SMART" id="SM00584">
    <property type="entry name" value="TLDc"/>
    <property type="match status" value="1"/>
</dbReference>
<organism evidence="3 4">
    <name type="scientific">Panagrolaimus superbus</name>
    <dbReference type="NCBI Taxonomy" id="310955"/>
    <lineage>
        <taxon>Eukaryota</taxon>
        <taxon>Metazoa</taxon>
        <taxon>Ecdysozoa</taxon>
        <taxon>Nematoda</taxon>
        <taxon>Chromadorea</taxon>
        <taxon>Rhabditida</taxon>
        <taxon>Tylenchina</taxon>
        <taxon>Panagrolaimomorpha</taxon>
        <taxon>Panagrolaimoidea</taxon>
        <taxon>Panagrolaimidae</taxon>
        <taxon>Panagrolaimus</taxon>
    </lineage>
</organism>
<sequence>MGNVLERHHKYQRNDEFQESIRKKCFWSLSNGDDIIKLHTLKQKLNYNLAEPIYNYVSENETVQINLEEFCKRGLPLLGNSTDIYIKIIQPFEKLLETCFECANVNATAEDEDFIKAFIENMKSDGEDIEFIARRKNLVCPGLIFSVQSRIFDIFYDRKHIVYDFSSNVLTPVQMYIVYGMLPVTVYFCRSKSKPENFAGKEWKLLWNSNNSKEITPDIFQKHVFDYEGPTVTIIRTKDDQVFAIANDEKWINSRKKIGGNYSSFIKILPRIQRFDGGEMLYCNFAFDSAIEGIMWGSEFLVQNDMRNVKNIEVWGCGIPQEFDPHALDELQRQSMDDKRSSEPRVPRTKGEFNAKPNNRDEWDVDKQLLEMVGSEFDRHRRAGPVRPPDEDE</sequence>
<protein>
    <submittedName>
        <fullName evidence="4">TLDc domain-containing protein</fullName>
    </submittedName>
</protein>
<evidence type="ECO:0000256" key="1">
    <source>
        <dbReference type="SAM" id="MobiDB-lite"/>
    </source>
</evidence>
<accession>A0A914YUW1</accession>
<reference evidence="4" key="1">
    <citation type="submission" date="2022-11" db="UniProtKB">
        <authorList>
            <consortium name="WormBaseParasite"/>
        </authorList>
    </citation>
    <scope>IDENTIFICATION</scope>
</reference>
<dbReference type="AlphaFoldDB" id="A0A914YUW1"/>
<evidence type="ECO:0000313" key="3">
    <source>
        <dbReference type="Proteomes" id="UP000887577"/>
    </source>
</evidence>
<dbReference type="InterPro" id="IPR006571">
    <property type="entry name" value="TLDc_dom"/>
</dbReference>
<dbReference type="WBParaSite" id="PSU_v2.g21278.t1">
    <property type="protein sequence ID" value="PSU_v2.g21278.t1"/>
    <property type="gene ID" value="PSU_v2.g21278"/>
</dbReference>
<dbReference type="Proteomes" id="UP000887577">
    <property type="component" value="Unplaced"/>
</dbReference>
<keyword evidence="3" id="KW-1185">Reference proteome</keyword>
<evidence type="ECO:0000313" key="4">
    <source>
        <dbReference type="WBParaSite" id="PSU_v2.g21278.t1"/>
    </source>
</evidence>
<evidence type="ECO:0000259" key="2">
    <source>
        <dbReference type="SMART" id="SM00584"/>
    </source>
</evidence>
<feature type="domain" description="TLDc" evidence="2">
    <location>
        <begin position="181"/>
        <end position="318"/>
    </location>
</feature>
<feature type="region of interest" description="Disordered" evidence="1">
    <location>
        <begin position="334"/>
        <end position="365"/>
    </location>
</feature>
<feature type="region of interest" description="Disordered" evidence="1">
    <location>
        <begin position="374"/>
        <end position="393"/>
    </location>
</feature>